<dbReference type="AlphaFoldDB" id="A0A9J7BPU0"/>
<organism evidence="2 3">
    <name type="scientific">Occallatibacter riparius</name>
    <dbReference type="NCBI Taxonomy" id="1002689"/>
    <lineage>
        <taxon>Bacteria</taxon>
        <taxon>Pseudomonadati</taxon>
        <taxon>Acidobacteriota</taxon>
        <taxon>Terriglobia</taxon>
        <taxon>Terriglobales</taxon>
        <taxon>Acidobacteriaceae</taxon>
        <taxon>Occallatibacter</taxon>
    </lineage>
</organism>
<gene>
    <name evidence="2" type="ORF">MOP44_02395</name>
</gene>
<evidence type="ECO:0000313" key="2">
    <source>
        <dbReference type="EMBL" id="UWZ84795.1"/>
    </source>
</evidence>
<accession>A0A9J7BPU0</accession>
<dbReference type="EMBL" id="CP093313">
    <property type="protein sequence ID" value="UWZ84795.1"/>
    <property type="molecule type" value="Genomic_DNA"/>
</dbReference>
<name>A0A9J7BPU0_9BACT</name>
<feature type="region of interest" description="Disordered" evidence="1">
    <location>
        <begin position="54"/>
        <end position="73"/>
    </location>
</feature>
<dbReference type="RefSeq" id="WP_260794301.1">
    <property type="nucleotide sequence ID" value="NZ_CP093313.1"/>
</dbReference>
<dbReference type="Proteomes" id="UP001059380">
    <property type="component" value="Chromosome"/>
</dbReference>
<reference evidence="2" key="1">
    <citation type="submission" date="2021-04" db="EMBL/GenBank/DDBJ databases">
        <title>Phylogenetic analysis of Acidobacteriaceae.</title>
        <authorList>
            <person name="Qiu L."/>
            <person name="Zhang Q."/>
        </authorList>
    </citation>
    <scope>NUCLEOTIDE SEQUENCE</scope>
    <source>
        <strain evidence="2">DSM 25168</strain>
    </source>
</reference>
<keyword evidence="3" id="KW-1185">Reference proteome</keyword>
<evidence type="ECO:0000313" key="3">
    <source>
        <dbReference type="Proteomes" id="UP001059380"/>
    </source>
</evidence>
<dbReference type="KEGG" id="orp:MOP44_02395"/>
<proteinExistence type="predicted"/>
<feature type="compositionally biased region" description="Basic and acidic residues" evidence="1">
    <location>
        <begin position="54"/>
        <end position="64"/>
    </location>
</feature>
<protein>
    <submittedName>
        <fullName evidence="2">Uncharacterized protein</fullName>
    </submittedName>
</protein>
<evidence type="ECO:0000256" key="1">
    <source>
        <dbReference type="SAM" id="MobiDB-lite"/>
    </source>
</evidence>
<sequence>MHSDGMDVLLLGAPLLLVLVVFMFRADEHIAASDKSRKPSDGRRKFSIAAEDGKDVLTDPDGKAYRKRGSKKE</sequence>